<dbReference type="Proteomes" id="UP000075615">
    <property type="component" value="Unassembled WGS sequence"/>
</dbReference>
<dbReference type="PANTHER" id="PTHR34071:SF2">
    <property type="entry name" value="FLAVIN-NUCLEOTIDE-BINDING PROTEIN"/>
    <property type="match status" value="1"/>
</dbReference>
<dbReference type="Pfam" id="PF12900">
    <property type="entry name" value="Pyridox_ox_2"/>
    <property type="match status" value="1"/>
</dbReference>
<name>A0A150XUT9_9BACT</name>
<dbReference type="EMBL" id="LRDB01000003">
    <property type="protein sequence ID" value="KYG82483.1"/>
    <property type="molecule type" value="Genomic_DNA"/>
</dbReference>
<protein>
    <recommendedName>
        <fullName evidence="3">Pyridoxamine 5'-phosphate oxidase</fullName>
    </recommendedName>
</protein>
<comment type="caution">
    <text evidence="1">The sequence shown here is derived from an EMBL/GenBank/DDBJ whole genome shotgun (WGS) entry which is preliminary data.</text>
</comment>
<keyword evidence="2" id="KW-1185">Reference proteome</keyword>
<reference evidence="1 2" key="1">
    <citation type="submission" date="2016-01" db="EMBL/GenBank/DDBJ databases">
        <title>Genome sequencing of Roseivirga echinicomitans KMM 6058.</title>
        <authorList>
            <person name="Selvaratnam C."/>
            <person name="Thevarajoo S."/>
            <person name="Goh K.M."/>
            <person name="Ee R."/>
            <person name="Chan K.-G."/>
            <person name="Chong C.S."/>
        </authorList>
    </citation>
    <scope>NUCLEOTIDE SEQUENCE [LARGE SCALE GENOMIC DNA]</scope>
    <source>
        <strain evidence="1 2">KMM 6058</strain>
    </source>
</reference>
<organism evidence="1 2">
    <name type="scientific">Roseivirga echinicomitans</name>
    <dbReference type="NCBI Taxonomy" id="296218"/>
    <lineage>
        <taxon>Bacteria</taxon>
        <taxon>Pseudomonadati</taxon>
        <taxon>Bacteroidota</taxon>
        <taxon>Cytophagia</taxon>
        <taxon>Cytophagales</taxon>
        <taxon>Roseivirgaceae</taxon>
        <taxon>Roseivirga</taxon>
    </lineage>
</organism>
<dbReference type="InterPro" id="IPR024747">
    <property type="entry name" value="Pyridox_Oxase-rel"/>
</dbReference>
<dbReference type="Gene3D" id="2.30.110.10">
    <property type="entry name" value="Electron Transport, Fmn-binding Protein, Chain A"/>
    <property type="match status" value="1"/>
</dbReference>
<accession>A0A150XUT9</accession>
<evidence type="ECO:0008006" key="3">
    <source>
        <dbReference type="Google" id="ProtNLM"/>
    </source>
</evidence>
<gene>
    <name evidence="1" type="ORF">AWN68_14610</name>
</gene>
<dbReference type="InterPro" id="IPR012349">
    <property type="entry name" value="Split_barrel_FMN-bd"/>
</dbReference>
<evidence type="ECO:0000313" key="1">
    <source>
        <dbReference type="EMBL" id="KYG82483.1"/>
    </source>
</evidence>
<dbReference type="AlphaFoldDB" id="A0A150XUT9"/>
<sequence>MLGSLNNLQIDTLLRSELIGRIGCSIDGNTYIVPVAYVYDGEFIYSYTQEGKKTTMLRANPSVCFQVDHITDMANWQSVVVQGKFQELEGEEKESALQLLTTRLMPIKTGESNQPKYGMEKIHSHVKPFTKFITYRIQILEQSGRFEKE</sequence>
<dbReference type="OrthoDB" id="9794935at2"/>
<dbReference type="STRING" id="296218.AWN68_14610"/>
<dbReference type="RefSeq" id="WP_068412491.1">
    <property type="nucleotide sequence ID" value="NZ_LRDB01000003.1"/>
</dbReference>
<dbReference type="PANTHER" id="PTHR34071">
    <property type="entry name" value="5-NITROIMIDAZOLE ANTIBIOTICS RESISTANCE PROTEIN, NIMA-FAMILY-RELATED PROTEIN-RELATED"/>
    <property type="match status" value="1"/>
</dbReference>
<evidence type="ECO:0000313" key="2">
    <source>
        <dbReference type="Proteomes" id="UP000075615"/>
    </source>
</evidence>
<proteinExistence type="predicted"/>
<dbReference type="SUPFAM" id="SSF50475">
    <property type="entry name" value="FMN-binding split barrel"/>
    <property type="match status" value="1"/>
</dbReference>